<organism evidence="1 2">
    <name type="scientific">Candidatus Kerfeldbacteria bacterium RIFCSPLOWO2_01_FULL_48_11</name>
    <dbReference type="NCBI Taxonomy" id="1798543"/>
    <lineage>
        <taxon>Bacteria</taxon>
        <taxon>Candidatus Kerfeldiibacteriota</taxon>
    </lineage>
</organism>
<reference evidence="1 2" key="1">
    <citation type="journal article" date="2016" name="Nat. Commun.">
        <title>Thousands of microbial genomes shed light on interconnected biogeochemical processes in an aquifer system.</title>
        <authorList>
            <person name="Anantharaman K."/>
            <person name="Brown C.T."/>
            <person name="Hug L.A."/>
            <person name="Sharon I."/>
            <person name="Castelle C.J."/>
            <person name="Probst A.J."/>
            <person name="Thomas B.C."/>
            <person name="Singh A."/>
            <person name="Wilkins M.J."/>
            <person name="Karaoz U."/>
            <person name="Brodie E.L."/>
            <person name="Williams K.H."/>
            <person name="Hubbard S.S."/>
            <person name="Banfield J.F."/>
        </authorList>
    </citation>
    <scope>NUCLEOTIDE SEQUENCE [LARGE SCALE GENOMIC DNA]</scope>
</reference>
<evidence type="ECO:0000313" key="1">
    <source>
        <dbReference type="EMBL" id="OGY84276.1"/>
    </source>
</evidence>
<comment type="caution">
    <text evidence="1">The sequence shown here is derived from an EMBL/GenBank/DDBJ whole genome shotgun (WGS) entry which is preliminary data.</text>
</comment>
<dbReference type="STRING" id="1798543.A2898_03025"/>
<dbReference type="AlphaFoldDB" id="A0A1G2B6E6"/>
<accession>A0A1G2B6E6</accession>
<proteinExistence type="predicted"/>
<evidence type="ECO:0000313" key="2">
    <source>
        <dbReference type="Proteomes" id="UP000179164"/>
    </source>
</evidence>
<dbReference type="Proteomes" id="UP000179164">
    <property type="component" value="Unassembled WGS sequence"/>
</dbReference>
<name>A0A1G2B6E6_9BACT</name>
<dbReference type="EMBL" id="MHKE01000009">
    <property type="protein sequence ID" value="OGY84276.1"/>
    <property type="molecule type" value="Genomic_DNA"/>
</dbReference>
<protein>
    <submittedName>
        <fullName evidence="1">Uncharacterized protein</fullName>
    </submittedName>
</protein>
<sequence length="102" mass="11322">MRASFNRYKVGNVKVFFNRLGYHAAPNGSFEKRINRGDLFPRFHAYVEADGENVTISLHVDAKRPSYEGTSAHAGEYAGPLVEAEFSRIRLALPADGGTLHL</sequence>
<gene>
    <name evidence="1" type="ORF">A2898_03025</name>
</gene>